<evidence type="ECO:0000259" key="4">
    <source>
        <dbReference type="PROSITE" id="PS50048"/>
    </source>
</evidence>
<organism evidence="5 6">
    <name type="scientific">Emericellopsis atlantica</name>
    <dbReference type="NCBI Taxonomy" id="2614577"/>
    <lineage>
        <taxon>Eukaryota</taxon>
        <taxon>Fungi</taxon>
        <taxon>Dikarya</taxon>
        <taxon>Ascomycota</taxon>
        <taxon>Pezizomycotina</taxon>
        <taxon>Sordariomycetes</taxon>
        <taxon>Hypocreomycetidae</taxon>
        <taxon>Hypocreales</taxon>
        <taxon>Bionectriaceae</taxon>
        <taxon>Emericellopsis</taxon>
    </lineage>
</organism>
<evidence type="ECO:0000313" key="5">
    <source>
        <dbReference type="EMBL" id="KAG9259300.1"/>
    </source>
</evidence>
<keyword evidence="2" id="KW-0539">Nucleus</keyword>
<dbReference type="RefSeq" id="XP_046123224.1">
    <property type="nucleotide sequence ID" value="XM_046259279.1"/>
</dbReference>
<dbReference type="InterPro" id="IPR036864">
    <property type="entry name" value="Zn2-C6_fun-type_DNA-bd_sf"/>
</dbReference>
<dbReference type="EMBL" id="MU251242">
    <property type="protein sequence ID" value="KAG9259300.1"/>
    <property type="molecule type" value="Genomic_DNA"/>
</dbReference>
<dbReference type="GO" id="GO:0000976">
    <property type="term" value="F:transcription cis-regulatory region binding"/>
    <property type="evidence" value="ECO:0007669"/>
    <property type="project" value="TreeGrafter"/>
</dbReference>
<dbReference type="GeneID" id="70290182"/>
<dbReference type="PROSITE" id="PS50048">
    <property type="entry name" value="ZN2_CY6_FUNGAL_2"/>
    <property type="match status" value="1"/>
</dbReference>
<proteinExistence type="predicted"/>
<dbReference type="PANTHER" id="PTHR37534">
    <property type="entry name" value="TRANSCRIPTIONAL ACTIVATOR PROTEIN UGA3"/>
    <property type="match status" value="1"/>
</dbReference>
<evidence type="ECO:0000256" key="3">
    <source>
        <dbReference type="SAM" id="MobiDB-lite"/>
    </source>
</evidence>
<dbReference type="InterPro" id="IPR001138">
    <property type="entry name" value="Zn2Cys6_DnaBD"/>
</dbReference>
<comment type="caution">
    <text evidence="5">The sequence shown here is derived from an EMBL/GenBank/DDBJ whole genome shotgun (WGS) entry which is preliminary data.</text>
</comment>
<dbReference type="Gene3D" id="4.10.240.10">
    <property type="entry name" value="Zn(2)-C6 fungal-type DNA-binding domain"/>
    <property type="match status" value="1"/>
</dbReference>
<protein>
    <recommendedName>
        <fullName evidence="4">Zn(2)-C6 fungal-type domain-containing protein</fullName>
    </recommendedName>
</protein>
<reference evidence="5" key="1">
    <citation type="journal article" date="2021" name="IMA Fungus">
        <title>Genomic characterization of three marine fungi, including Emericellopsis atlantica sp. nov. with signatures of a generalist lifestyle and marine biomass degradation.</title>
        <authorList>
            <person name="Hagestad O.C."/>
            <person name="Hou L."/>
            <person name="Andersen J.H."/>
            <person name="Hansen E.H."/>
            <person name="Altermark B."/>
            <person name="Li C."/>
            <person name="Kuhnert E."/>
            <person name="Cox R.J."/>
            <person name="Crous P.W."/>
            <person name="Spatafora J.W."/>
            <person name="Lail K."/>
            <person name="Amirebrahimi M."/>
            <person name="Lipzen A."/>
            <person name="Pangilinan J."/>
            <person name="Andreopoulos W."/>
            <person name="Hayes R.D."/>
            <person name="Ng V."/>
            <person name="Grigoriev I.V."/>
            <person name="Jackson S.A."/>
            <person name="Sutton T.D.S."/>
            <person name="Dobson A.D.W."/>
            <person name="Rama T."/>
        </authorList>
    </citation>
    <scope>NUCLEOTIDE SEQUENCE</scope>
    <source>
        <strain evidence="5">TS7</strain>
    </source>
</reference>
<dbReference type="PANTHER" id="PTHR37534:SF23">
    <property type="entry name" value="ZN(II)2CYS6 TRANSCRIPTION FACTOR (EUROFUNG)"/>
    <property type="match status" value="1"/>
</dbReference>
<feature type="compositionally biased region" description="Polar residues" evidence="3">
    <location>
        <begin position="214"/>
        <end position="235"/>
    </location>
</feature>
<keyword evidence="6" id="KW-1185">Reference proteome</keyword>
<feature type="region of interest" description="Disordered" evidence="3">
    <location>
        <begin position="604"/>
        <end position="650"/>
    </location>
</feature>
<name>A0A9P7ZW53_9HYPO</name>
<dbReference type="SMART" id="SM00066">
    <property type="entry name" value="GAL4"/>
    <property type="match status" value="1"/>
</dbReference>
<dbReference type="GO" id="GO:0000981">
    <property type="term" value="F:DNA-binding transcription factor activity, RNA polymerase II-specific"/>
    <property type="evidence" value="ECO:0007669"/>
    <property type="project" value="InterPro"/>
</dbReference>
<dbReference type="GO" id="GO:0005634">
    <property type="term" value="C:nucleus"/>
    <property type="evidence" value="ECO:0007669"/>
    <property type="project" value="UniProtKB-SubCell"/>
</dbReference>
<feature type="region of interest" description="Disordered" evidence="3">
    <location>
        <begin position="1"/>
        <end position="45"/>
    </location>
</feature>
<dbReference type="InterPro" id="IPR021858">
    <property type="entry name" value="Fun_TF"/>
</dbReference>
<feature type="domain" description="Zn(2)-C6 fungal-type" evidence="4">
    <location>
        <begin position="49"/>
        <end position="77"/>
    </location>
</feature>
<comment type="subcellular location">
    <subcellularLocation>
        <location evidence="1">Nucleus</location>
    </subcellularLocation>
</comment>
<evidence type="ECO:0000256" key="2">
    <source>
        <dbReference type="ARBA" id="ARBA00023242"/>
    </source>
</evidence>
<dbReference type="Pfam" id="PF00172">
    <property type="entry name" value="Zn_clus"/>
    <property type="match status" value="1"/>
</dbReference>
<gene>
    <name evidence="5" type="ORF">F5Z01DRAFT_35747</name>
</gene>
<dbReference type="SUPFAM" id="SSF57701">
    <property type="entry name" value="Zn2/Cys6 DNA-binding domain"/>
    <property type="match status" value="1"/>
</dbReference>
<dbReference type="GO" id="GO:0008270">
    <property type="term" value="F:zinc ion binding"/>
    <property type="evidence" value="ECO:0007669"/>
    <property type="project" value="InterPro"/>
</dbReference>
<accession>A0A9P7ZW53</accession>
<sequence length="916" mass="102047">MELPEGTLHSTADVQPDASTSLGLGGGGGEEGGEQMSGSGKVRKRTKTGCLTCRKRRIKCDEGRPICNNCLKSKRHCEGYNAKYAWKTDSVGAHPLGASPWGPYGAYNVGDPMQMIAPHMRSGPNGRLQTIAPRPNASNYQAAQSDGLGYATALPQQFSEYGLPPSGLDPRMVTAITAPDGQIQEQGFQGPVPEYPADVALQLSLPVESAEQELFSSSQTAPDSSTGSSGPSHTLPNHAETRHQPSVLPVSDEDDSGNESPNGERWPLQVVQSHVQAPNRCQMINRARFYTDYAQSTALGEYMRSPHATELRDDAKRQLFEHFMRITGPTMSLYERHAFDPQERQWTSPETGNSIWEFTVPLMSFQHPALLHAILAMASLQIAKLQACPPTAAHRHYHLALRRVAKNVTLDHKRRQPAILAAILLLAYFEVWSSEHTKWTSHLYGARMIFAEMPLLAMARRCLPFKRQQHLQQRRMMNWLNTDLEADFDLNYDLLTTITGAKITASHYNLDPEVVVLDKGVPPTARDIETFETIVDLFWWYCKMDVYQCMLSGTKLFMDYRHWTQCSPRAPASSMASIYGTYDHLLLLLGRLADFASRDMARKRAASRARNSPPTDTPSPPFSGMLPTQGPFRAPRGFDNPQVDPRKDAHDVDDAHASYNTALQEWQDICHAFGAFEKYLGRDFCPLSAEFADNRPTPFGPSKQYRTFSVAGIWMNYNMGMIHLYRGHPDMPPTALQSVGLAAKQTGYYAQEIGRIAAGLSGESSTMDKLHNALAAAYIESAFCLFYAAVQYQDAQQRRWVVKRMHEITRLTGWQSARQIANGCESGWIKAAELGRGPPYTRLTPEDQPPESVWVSARRLDRRLQELRDSSLAEGTGAGNIALPMTERAHYAVGLLGIESDFNHLELTDDVFHGSR</sequence>
<evidence type="ECO:0000256" key="1">
    <source>
        <dbReference type="ARBA" id="ARBA00004123"/>
    </source>
</evidence>
<dbReference type="GO" id="GO:0045944">
    <property type="term" value="P:positive regulation of transcription by RNA polymerase II"/>
    <property type="evidence" value="ECO:0007669"/>
    <property type="project" value="TreeGrafter"/>
</dbReference>
<feature type="region of interest" description="Disordered" evidence="3">
    <location>
        <begin position="210"/>
        <end position="265"/>
    </location>
</feature>
<dbReference type="PROSITE" id="PS00463">
    <property type="entry name" value="ZN2_CY6_FUNGAL_1"/>
    <property type="match status" value="1"/>
</dbReference>
<dbReference type="CDD" id="cd00067">
    <property type="entry name" value="GAL4"/>
    <property type="match status" value="1"/>
</dbReference>
<dbReference type="OrthoDB" id="5391043at2759"/>
<dbReference type="AlphaFoldDB" id="A0A9P7ZW53"/>
<evidence type="ECO:0000313" key="6">
    <source>
        <dbReference type="Proteomes" id="UP000887229"/>
    </source>
</evidence>
<feature type="compositionally biased region" description="Polar residues" evidence="3">
    <location>
        <begin position="8"/>
        <end position="20"/>
    </location>
</feature>
<dbReference type="Pfam" id="PF11951">
    <property type="entry name" value="Fungal_trans_2"/>
    <property type="match status" value="1"/>
</dbReference>
<dbReference type="Proteomes" id="UP000887229">
    <property type="component" value="Unassembled WGS sequence"/>
</dbReference>